<dbReference type="Gene3D" id="1.20.1280.50">
    <property type="match status" value="1"/>
</dbReference>
<dbReference type="InterPro" id="IPR055411">
    <property type="entry name" value="LRR_FXL15/At3g58940/PEG3-like"/>
</dbReference>
<dbReference type="PANTHER" id="PTHR34223">
    <property type="entry name" value="OS11G0201299 PROTEIN"/>
    <property type="match status" value="1"/>
</dbReference>
<gene>
    <name evidence="3" type="ORF">LUZ62_082905</name>
</gene>
<dbReference type="Pfam" id="PF00646">
    <property type="entry name" value="F-box"/>
    <property type="match status" value="1"/>
</dbReference>
<dbReference type="AlphaFoldDB" id="A0AAV8BZX0"/>
<dbReference type="InterPro" id="IPR032675">
    <property type="entry name" value="LRR_dom_sf"/>
</dbReference>
<dbReference type="Proteomes" id="UP001140206">
    <property type="component" value="Chromosome 5"/>
</dbReference>
<protein>
    <submittedName>
        <fullName evidence="3">F-box/FBD/LRR protein</fullName>
    </submittedName>
</protein>
<dbReference type="InterPro" id="IPR053197">
    <property type="entry name" value="F-box_SCFL_complex_component"/>
</dbReference>
<dbReference type="Pfam" id="PF24758">
    <property type="entry name" value="LRR_At5g56370"/>
    <property type="match status" value="1"/>
</dbReference>
<dbReference type="EMBL" id="JAMFTS010000005">
    <property type="protein sequence ID" value="KAJ4748500.1"/>
    <property type="molecule type" value="Genomic_DNA"/>
</dbReference>
<sequence length="449" mass="51436">MEQAGKSRRGDGDRISSLPDCLIHLIMSFLTAHEAVRTCVLSKRWKNLWTTLPFLDFDLWKFKSDGQSDDTELEEGGHSLPNIKFDKFLDFVCMTLLLRKASNLDTFYLSCRELCEWPEYNMFIRSWFLYALNHNPRVLKIEYPLDGSVPLALFTCASLVDVSFSCFIGVPNFKVIHLPCLRRLHLSDGDLTHGFIEKLFSGCPMLEFFHVEFCGRELYSINSQSLKYLKAKCCNNKFWREAAEKEIVLINTPNLLSFSDTIFLDFKGPKFLLKMPSLISANIRFERSRYERSYDGKSNILMGLSNVQNLKLTGPEIKVLLETEMPNCSEFTNLKDLSVEDLCLTCHCNLLASFLNHCPNLKKLSLYHLVTLCEEETHGNQEALKIASFKGKILETAEVKFARCDKSFPQVMKYLQDITKNSGAQINMTTQFNRSPPDCDVGSSEQDSE</sequence>
<dbReference type="InterPro" id="IPR001810">
    <property type="entry name" value="F-box_dom"/>
</dbReference>
<dbReference type="SUPFAM" id="SSF52058">
    <property type="entry name" value="L domain-like"/>
    <property type="match status" value="1"/>
</dbReference>
<dbReference type="CDD" id="cd22160">
    <property type="entry name" value="F-box_AtFBL13-like"/>
    <property type="match status" value="1"/>
</dbReference>
<dbReference type="SUPFAM" id="SSF81383">
    <property type="entry name" value="F-box domain"/>
    <property type="match status" value="1"/>
</dbReference>
<feature type="domain" description="F-box/LRR-repeat protein 15/At3g58940/PEG3-like LRR" evidence="2">
    <location>
        <begin position="141"/>
        <end position="256"/>
    </location>
</feature>
<dbReference type="InterPro" id="IPR053781">
    <property type="entry name" value="F-box_AtFBL13-like"/>
</dbReference>
<evidence type="ECO:0000259" key="2">
    <source>
        <dbReference type="Pfam" id="PF24758"/>
    </source>
</evidence>
<feature type="domain" description="F-box" evidence="1">
    <location>
        <begin position="15"/>
        <end position="55"/>
    </location>
</feature>
<reference evidence="3" key="1">
    <citation type="submission" date="2022-08" db="EMBL/GenBank/DDBJ databases">
        <authorList>
            <person name="Marques A."/>
        </authorList>
    </citation>
    <scope>NUCLEOTIDE SEQUENCE</scope>
    <source>
        <strain evidence="3">RhyPub2mFocal</strain>
        <tissue evidence="3">Leaves</tissue>
    </source>
</reference>
<comment type="caution">
    <text evidence="3">The sequence shown here is derived from an EMBL/GenBank/DDBJ whole genome shotgun (WGS) entry which is preliminary data.</text>
</comment>
<evidence type="ECO:0000313" key="3">
    <source>
        <dbReference type="EMBL" id="KAJ4748500.1"/>
    </source>
</evidence>
<organism evidence="3 4">
    <name type="scientific">Rhynchospora pubera</name>
    <dbReference type="NCBI Taxonomy" id="906938"/>
    <lineage>
        <taxon>Eukaryota</taxon>
        <taxon>Viridiplantae</taxon>
        <taxon>Streptophyta</taxon>
        <taxon>Embryophyta</taxon>
        <taxon>Tracheophyta</taxon>
        <taxon>Spermatophyta</taxon>
        <taxon>Magnoliopsida</taxon>
        <taxon>Liliopsida</taxon>
        <taxon>Poales</taxon>
        <taxon>Cyperaceae</taxon>
        <taxon>Cyperoideae</taxon>
        <taxon>Rhynchosporeae</taxon>
        <taxon>Rhynchospora</taxon>
    </lineage>
</organism>
<dbReference type="InterPro" id="IPR036047">
    <property type="entry name" value="F-box-like_dom_sf"/>
</dbReference>
<keyword evidence="4" id="KW-1185">Reference proteome</keyword>
<dbReference type="PANTHER" id="PTHR34223:SF51">
    <property type="entry name" value="OS06G0556300 PROTEIN"/>
    <property type="match status" value="1"/>
</dbReference>
<proteinExistence type="predicted"/>
<accession>A0AAV8BZX0</accession>
<name>A0AAV8BZX0_9POAL</name>
<dbReference type="Gene3D" id="3.80.10.10">
    <property type="entry name" value="Ribonuclease Inhibitor"/>
    <property type="match status" value="1"/>
</dbReference>
<evidence type="ECO:0000259" key="1">
    <source>
        <dbReference type="Pfam" id="PF00646"/>
    </source>
</evidence>
<evidence type="ECO:0000313" key="4">
    <source>
        <dbReference type="Proteomes" id="UP001140206"/>
    </source>
</evidence>